<dbReference type="NCBIfam" id="NF000955">
    <property type="entry name" value="PRK00099.1-1"/>
    <property type="match status" value="1"/>
</dbReference>
<accession>A0A1Y2K308</accession>
<dbReference type="GO" id="GO:0006412">
    <property type="term" value="P:translation"/>
    <property type="evidence" value="ECO:0007669"/>
    <property type="project" value="UniProtKB-UniRule"/>
</dbReference>
<sequence>MNKAEKSSVIEEVKETFSQSSVALVAHYRGLSVAEMTELRVKMRDAGAELRVVKNTLARRAASEAGIENLNEFLVGPTSIATCSDPVAPAKVFSEFAKDHKKLEILGGVLDGERIDPAGIERLAKLPPKEVLVAQLLGVMNGPIRGFATVLNAIPSGFVRALDQIRQQKEGAEA</sequence>
<evidence type="ECO:0000313" key="8">
    <source>
        <dbReference type="Proteomes" id="UP000194003"/>
    </source>
</evidence>
<evidence type="ECO:0000313" key="7">
    <source>
        <dbReference type="EMBL" id="OSM02440.1"/>
    </source>
</evidence>
<keyword evidence="6" id="KW-0699">rRNA-binding</keyword>
<dbReference type="PANTHER" id="PTHR11560">
    <property type="entry name" value="39S RIBOSOMAL PROTEIN L10, MITOCHONDRIAL"/>
    <property type="match status" value="1"/>
</dbReference>
<evidence type="ECO:0000256" key="5">
    <source>
        <dbReference type="ARBA" id="ARBA00035202"/>
    </source>
</evidence>
<comment type="subunit">
    <text evidence="6">Part of the ribosomal stalk of the 50S ribosomal subunit. The N-terminus interacts with L11 and the large rRNA to form the base of the stalk. The C-terminus forms an elongated spine to which L12 dimers bind in a sequential fashion forming a multimeric L10(L12)X complex.</text>
</comment>
<keyword evidence="3 6" id="KW-0689">Ribosomal protein</keyword>
<dbReference type="InterPro" id="IPR001790">
    <property type="entry name" value="Ribosomal_uL10"/>
</dbReference>
<dbReference type="CDD" id="cd05797">
    <property type="entry name" value="Ribosomal_L10"/>
    <property type="match status" value="1"/>
</dbReference>
<dbReference type="InterPro" id="IPR043141">
    <property type="entry name" value="Ribosomal_uL10-like_sf"/>
</dbReference>
<dbReference type="SUPFAM" id="SSF160369">
    <property type="entry name" value="Ribosomal protein L10-like"/>
    <property type="match status" value="1"/>
</dbReference>
<dbReference type="PROSITE" id="PS01109">
    <property type="entry name" value="RIBOSOMAL_L10"/>
    <property type="match status" value="1"/>
</dbReference>
<protein>
    <recommendedName>
        <fullName evidence="5 6">Large ribosomal subunit protein uL10</fullName>
    </recommendedName>
</protein>
<dbReference type="RefSeq" id="WP_085446211.1">
    <property type="nucleotide sequence ID" value="NZ_LVJN01000020.1"/>
</dbReference>
<dbReference type="InterPro" id="IPR002363">
    <property type="entry name" value="Ribosomal_uL10_CS_bac"/>
</dbReference>
<comment type="function">
    <text evidence="1 6">Forms part of the ribosomal stalk, playing a central role in the interaction of the ribosome with GTP-bound translation factors.</text>
</comment>
<evidence type="ECO:0000256" key="4">
    <source>
        <dbReference type="ARBA" id="ARBA00023274"/>
    </source>
</evidence>
<evidence type="ECO:0000256" key="6">
    <source>
        <dbReference type="HAMAP-Rule" id="MF_00362"/>
    </source>
</evidence>
<evidence type="ECO:0000256" key="1">
    <source>
        <dbReference type="ARBA" id="ARBA00002633"/>
    </source>
</evidence>
<name>A0A1Y2K308_9PROT</name>
<dbReference type="GO" id="GO:0015934">
    <property type="term" value="C:large ribosomal subunit"/>
    <property type="evidence" value="ECO:0007669"/>
    <property type="project" value="InterPro"/>
</dbReference>
<dbReference type="GO" id="GO:0070180">
    <property type="term" value="F:large ribosomal subunit rRNA binding"/>
    <property type="evidence" value="ECO:0007669"/>
    <property type="project" value="UniProtKB-UniRule"/>
</dbReference>
<dbReference type="Pfam" id="PF00466">
    <property type="entry name" value="Ribosomal_L10"/>
    <property type="match status" value="1"/>
</dbReference>
<gene>
    <name evidence="6" type="primary">rplJ</name>
    <name evidence="7" type="ORF">MAIT1_02583</name>
</gene>
<reference evidence="7 8" key="1">
    <citation type="journal article" date="2016" name="BMC Genomics">
        <title>Combined genomic and structural analyses of a cultured magnetotactic bacterium reveals its niche adaptation to a dynamic environment.</title>
        <authorList>
            <person name="Araujo A.C."/>
            <person name="Morillo V."/>
            <person name="Cypriano J."/>
            <person name="Teixeira L.C."/>
            <person name="Leao P."/>
            <person name="Lyra S."/>
            <person name="Almeida L.G."/>
            <person name="Bazylinski D.A."/>
            <person name="Vasconcellos A.T."/>
            <person name="Abreu F."/>
            <person name="Lins U."/>
        </authorList>
    </citation>
    <scope>NUCLEOTIDE SEQUENCE [LARGE SCALE GENOMIC DNA]</scope>
    <source>
        <strain evidence="7 8">IT-1</strain>
    </source>
</reference>
<dbReference type="Gene3D" id="6.10.250.290">
    <property type="match status" value="1"/>
</dbReference>
<dbReference type="AlphaFoldDB" id="A0A1Y2K308"/>
<dbReference type="Proteomes" id="UP000194003">
    <property type="component" value="Unassembled WGS sequence"/>
</dbReference>
<evidence type="ECO:0000256" key="2">
    <source>
        <dbReference type="ARBA" id="ARBA00008889"/>
    </source>
</evidence>
<dbReference type="InterPro" id="IPR047865">
    <property type="entry name" value="Ribosomal_uL10_bac_type"/>
</dbReference>
<keyword evidence="6" id="KW-0694">RNA-binding</keyword>
<proteinExistence type="inferred from homology"/>
<dbReference type="HAMAP" id="MF_00362">
    <property type="entry name" value="Ribosomal_uL10"/>
    <property type="match status" value="1"/>
</dbReference>
<dbReference type="InterPro" id="IPR022973">
    <property type="entry name" value="Ribosomal_uL10_bac"/>
</dbReference>
<evidence type="ECO:0000256" key="3">
    <source>
        <dbReference type="ARBA" id="ARBA00022980"/>
    </source>
</evidence>
<comment type="caution">
    <text evidence="7">The sequence shown here is derived from an EMBL/GenBank/DDBJ whole genome shotgun (WGS) entry which is preliminary data.</text>
</comment>
<keyword evidence="4 6" id="KW-0687">Ribonucleoprotein</keyword>
<dbReference type="Gene3D" id="3.30.70.1730">
    <property type="match status" value="1"/>
</dbReference>
<keyword evidence="8" id="KW-1185">Reference proteome</keyword>
<dbReference type="EMBL" id="LVJN01000020">
    <property type="protein sequence ID" value="OSM02440.1"/>
    <property type="molecule type" value="Genomic_DNA"/>
</dbReference>
<comment type="similarity">
    <text evidence="2 6">Belongs to the universal ribosomal protein uL10 family.</text>
</comment>
<dbReference type="OrthoDB" id="9791972at2"/>
<dbReference type="STRING" id="1434232.MAIT1_02583"/>
<dbReference type="GO" id="GO:0003735">
    <property type="term" value="F:structural constituent of ribosome"/>
    <property type="evidence" value="ECO:0007669"/>
    <property type="project" value="InterPro"/>
</dbReference>
<organism evidence="7 8">
    <name type="scientific">Magnetofaba australis IT-1</name>
    <dbReference type="NCBI Taxonomy" id="1434232"/>
    <lineage>
        <taxon>Bacteria</taxon>
        <taxon>Pseudomonadati</taxon>
        <taxon>Pseudomonadota</taxon>
        <taxon>Magnetococcia</taxon>
        <taxon>Magnetococcales</taxon>
        <taxon>Magnetococcaceae</taxon>
        <taxon>Magnetofaba</taxon>
    </lineage>
</organism>